<dbReference type="GO" id="GO:0016787">
    <property type="term" value="F:hydrolase activity"/>
    <property type="evidence" value="ECO:0007669"/>
    <property type="project" value="UniProtKB-KW"/>
</dbReference>
<feature type="domain" description="Helicase ATP-binding" evidence="4">
    <location>
        <begin position="1226"/>
        <end position="1400"/>
    </location>
</feature>
<dbReference type="Gene3D" id="1.20.120.850">
    <property type="entry name" value="SWI2/SNF2 ATPases, N-terminal domain"/>
    <property type="match status" value="1"/>
</dbReference>
<keyword evidence="7" id="KW-1185">Reference proteome</keyword>
<evidence type="ECO:0000313" key="6">
    <source>
        <dbReference type="EMBL" id="KNC50305.1"/>
    </source>
</evidence>
<dbReference type="InterPro" id="IPR014001">
    <property type="entry name" value="Helicase_ATP-bd"/>
</dbReference>
<dbReference type="CDD" id="cd18004">
    <property type="entry name" value="DEXHc_RAD54"/>
    <property type="match status" value="1"/>
</dbReference>
<dbReference type="Pfam" id="PF00271">
    <property type="entry name" value="Helicase_C"/>
    <property type="match status" value="1"/>
</dbReference>
<dbReference type="Pfam" id="PF00069">
    <property type="entry name" value="Pkinase"/>
    <property type="match status" value="1"/>
</dbReference>
<evidence type="ECO:0000256" key="1">
    <source>
        <dbReference type="ARBA" id="ARBA00022801"/>
    </source>
</evidence>
<keyword evidence="1" id="KW-0378">Hydrolase</keyword>
<dbReference type="SMART" id="SM00490">
    <property type="entry name" value="HELICc"/>
    <property type="match status" value="1"/>
</dbReference>
<dbReference type="CDD" id="cd18793">
    <property type="entry name" value="SF2_C_SNF"/>
    <property type="match status" value="1"/>
</dbReference>
<dbReference type="InterPro" id="IPR011009">
    <property type="entry name" value="Kinase-like_dom_sf"/>
</dbReference>
<dbReference type="GO" id="GO:0005524">
    <property type="term" value="F:ATP binding"/>
    <property type="evidence" value="ECO:0007669"/>
    <property type="project" value="InterPro"/>
</dbReference>
<organism evidence="6 7">
    <name type="scientific">Thecamonas trahens ATCC 50062</name>
    <dbReference type="NCBI Taxonomy" id="461836"/>
    <lineage>
        <taxon>Eukaryota</taxon>
        <taxon>Apusozoa</taxon>
        <taxon>Apusomonadida</taxon>
        <taxon>Apusomonadidae</taxon>
        <taxon>Thecamonas</taxon>
    </lineage>
</organism>
<feature type="region of interest" description="Disordered" evidence="2">
    <location>
        <begin position="951"/>
        <end position="1023"/>
    </location>
</feature>
<dbReference type="PROSITE" id="PS51192">
    <property type="entry name" value="HELICASE_ATP_BIND_1"/>
    <property type="match status" value="1"/>
</dbReference>
<reference evidence="6 7" key="1">
    <citation type="submission" date="2010-05" db="EMBL/GenBank/DDBJ databases">
        <title>The Genome Sequence of Thecamonas trahens ATCC 50062.</title>
        <authorList>
            <consortium name="The Broad Institute Genome Sequencing Platform"/>
            <person name="Russ C."/>
            <person name="Cuomo C."/>
            <person name="Shea T."/>
            <person name="Young S.K."/>
            <person name="Zeng Q."/>
            <person name="Koehrsen M."/>
            <person name="Haas B."/>
            <person name="Borodovsky M."/>
            <person name="Guigo R."/>
            <person name="Alvarado L."/>
            <person name="Berlin A."/>
            <person name="Bochicchio J."/>
            <person name="Borenstein D."/>
            <person name="Chapman S."/>
            <person name="Chen Z."/>
            <person name="Freedman E."/>
            <person name="Gellesch M."/>
            <person name="Goldberg J."/>
            <person name="Griggs A."/>
            <person name="Gujja S."/>
            <person name="Heilman E."/>
            <person name="Heiman D."/>
            <person name="Hepburn T."/>
            <person name="Howarth C."/>
            <person name="Jen D."/>
            <person name="Larson L."/>
            <person name="Mehta T."/>
            <person name="Park D."/>
            <person name="Pearson M."/>
            <person name="Roberts A."/>
            <person name="Saif S."/>
            <person name="Shenoy N."/>
            <person name="Sisk P."/>
            <person name="Stolte C."/>
            <person name="Sykes S."/>
            <person name="Thomson T."/>
            <person name="Walk T."/>
            <person name="White J."/>
            <person name="Yandava C."/>
            <person name="Burger G."/>
            <person name="Gray M.W."/>
            <person name="Holland P.W.H."/>
            <person name="King N."/>
            <person name="Lang F.B.F."/>
            <person name="Roger A.J."/>
            <person name="Ruiz-Trillo I."/>
            <person name="Lander E."/>
            <person name="Nusbaum C."/>
        </authorList>
    </citation>
    <scope>NUCLEOTIDE SEQUENCE [LARGE SCALE GENOMIC DNA]</scope>
    <source>
        <strain evidence="6 7">ATCC 50062</strain>
    </source>
</reference>
<dbReference type="InterPro" id="IPR001650">
    <property type="entry name" value="Helicase_C-like"/>
</dbReference>
<dbReference type="PROSITE" id="PS51194">
    <property type="entry name" value="HELICASE_CTER"/>
    <property type="match status" value="1"/>
</dbReference>
<dbReference type="Gene3D" id="3.40.50.10810">
    <property type="entry name" value="Tandem AAA-ATPase domain"/>
    <property type="match status" value="1"/>
</dbReference>
<dbReference type="PROSITE" id="PS50011">
    <property type="entry name" value="PROTEIN_KINASE_DOM"/>
    <property type="match status" value="1"/>
</dbReference>
<evidence type="ECO:0000259" key="4">
    <source>
        <dbReference type="PROSITE" id="PS51192"/>
    </source>
</evidence>
<feature type="domain" description="Protein kinase" evidence="3">
    <location>
        <begin position="668"/>
        <end position="921"/>
    </location>
</feature>
<dbReference type="InterPro" id="IPR038718">
    <property type="entry name" value="SNF2-like_sf"/>
</dbReference>
<evidence type="ECO:0000313" key="7">
    <source>
        <dbReference type="Proteomes" id="UP000054408"/>
    </source>
</evidence>
<accession>A0A0L0DDK9</accession>
<evidence type="ECO:0000259" key="3">
    <source>
        <dbReference type="PROSITE" id="PS50011"/>
    </source>
</evidence>
<dbReference type="Pfam" id="PF00176">
    <property type="entry name" value="SNF2-rel_dom"/>
    <property type="match status" value="1"/>
</dbReference>
<proteinExistence type="predicted"/>
<dbReference type="PANTHER" id="PTHR45629">
    <property type="entry name" value="SNF2/RAD54 FAMILY MEMBER"/>
    <property type="match status" value="1"/>
</dbReference>
<dbReference type="Gene3D" id="1.10.510.10">
    <property type="entry name" value="Transferase(Phosphotransferase) domain 1"/>
    <property type="match status" value="1"/>
</dbReference>
<feature type="compositionally biased region" description="Low complexity" evidence="2">
    <location>
        <begin position="309"/>
        <end position="323"/>
    </location>
</feature>
<evidence type="ECO:0000256" key="2">
    <source>
        <dbReference type="SAM" id="MobiDB-lite"/>
    </source>
</evidence>
<dbReference type="Proteomes" id="UP000054408">
    <property type="component" value="Unassembled WGS sequence"/>
</dbReference>
<feature type="compositionally biased region" description="Pro residues" evidence="2">
    <location>
        <begin position="579"/>
        <end position="595"/>
    </location>
</feature>
<evidence type="ECO:0000259" key="5">
    <source>
        <dbReference type="PROSITE" id="PS51194"/>
    </source>
</evidence>
<sequence>MRDMTRSDAEIDALISRVESIVSADGLTWVDSTEIPPAATPQSPHSPAATLLSKPASSGSDLVAAALAAAAAEDGDSSSGSDLLMLVSDDDEVEPVPRLPPAAAGTPDDDDTKSEGEVVLDEPVFLSEAQLLDDVAPFLDSLNAALPSPLTAEELSAVVDAMAETGMTQIVHMHSLTWPDALELGMSKALFAAAFTALYPTKTPSFALVTPPEPAPRPTATLPSPRDPAWKIELSQAKIEAFRPVDQFYVSFFARWFVLYYNIYPHATKREFALAQRELVAPWKVAFDPLGLGEHALSPFSVEPSARAAPGSGTPAVPGGSTPPVGPGRTADVAALGAELRSLHRSVVAALSTASGTALDDALYLLQLLNALPAMAALFADPALATSEALLARVYAPVIDGFFGPRHNFTVRRSAPVPWMSGELVPSLVIELASTRLPLLVAETATPPPASEPSVDDSSLSEAVAKLGAEMTMALTFLRRTVPASVLVDLSTRFTLFGLVIAGRRVYVYFLGYDTAGNDYVLQHYARAGLNMAIPADVLALARLMRRIHDLGVALDGWMVSSPPPLAGHAPAALAAPSLPAPSPRKMTGPPPSVLAPPRSYLQPLVPPPQPSRADASPADAEGTVNDSSSYFSTTYSSVSDSSSGAVKSQAAKFPQPANLAELRRLGYAITQTIAKHKDTVVYLAAVERVPRAAAHRATIGDLVAIKLVDRAASVRTQPREVRILRNLDGAHHTQQFVAWHVIKETSCFAVVTKYYKPVRGGPASKHEIRRYVRQVLEALAYCHQNGIIHRDIKPANVIFEAESRTAVLIDFDCSKPFNSAAPPTSEVGTPGYMAPEILDIKRGKRSRGYSYAVDIFSLGIVFGGLLFKAELKRRPTRSKLLELMANSRRRSSGHRLLRKMLEVDDSVRITALDALSEPYFLKATSWTLPPIKTWSKDYVAAHDADALREFGLQPRPRRTSRSSRSNRVSQAPASTATDRDPDPANPTGLGRGRAPLHRGFKPPTARAGAAAGRPAATGGSKADESVKKRYYAVVWRKYTRKKHKTWDGDGVLVMTGSSVTLLNDEGKQIAKSRLQGPGASMALTEGEELTFSSKEVEVMGTIAEADFLSGKAFLGGASAGLAPPLAAVPRSKAGRARKPVTDANAPGAPSSDFVTPSGSLGARGHAAARSTALYSPDTPDALVLHRDPHGGSRAGLSVVLAPKLTRILRPHQKEGVAFMYKCVMGHGGFAGSGCILADEMGLGKTITALSLVHTLLSQSEVKAARSAAEKAIVVTPSSLVKGWELEIRKWLGFTHLPPITIHHMSKKEIKAAVAEFVAGKVKNLLIISYEQFRVHAKAICKANVGLLVCDEGHRLKNAEIKTAKALLKLNTKRRIILTGTPVQNDLKEFFSVVDFVNPGILGEYPTFRRIFEEPIAKAQERNASPAVVALGKARSDELARITSQFILRRTQSMMRKYLPPKEEHVLFIKMNPLQEAIYEAFARAKLSGMASAKDLSFSWALACITTLKKICNHPALVLSRSTAAMEAAAAAGESDDDDAAEDPDDGPLVLDSLELPRELREALEDYPSLTSSTAAIVPELSSKMQVLLGLLDHLAASTTDKIVIVSNYTQTLTLIADILEARGMLFLRLDGSVPAAKRPSLVTRFNAAGDTERIFLLSAKAGGVGLNLIGANRLVMLDPDWNPATDLQAMGRVWRDGQTKRVILYRFLTTGTIEEKIWQRQIMKQGLSDVIVDDNAAKTGSFTNSELRNLFKYNANTLADTHDLIGCLCSSDGTPINGIALTQAAVDASAAAVAAVTEDSLLDSALDALDDADLTPATPVALTPPAADAAAAAAAVTASADQESEVEVWNHVEWPSAVGDLNVGTLTSSISLTPNEPSSGPRPLVSFAFTSQLESQRGKSN</sequence>
<feature type="region of interest" description="Disordered" evidence="2">
    <location>
        <begin position="91"/>
        <end position="115"/>
    </location>
</feature>
<dbReference type="Gene3D" id="3.40.50.300">
    <property type="entry name" value="P-loop containing nucleotide triphosphate hydrolases"/>
    <property type="match status" value="1"/>
</dbReference>
<dbReference type="PROSITE" id="PS00108">
    <property type="entry name" value="PROTEIN_KINASE_ST"/>
    <property type="match status" value="1"/>
</dbReference>
<feature type="region of interest" description="Disordered" evidence="2">
    <location>
        <begin position="32"/>
        <end position="55"/>
    </location>
</feature>
<gene>
    <name evidence="6" type="ORF">AMSG_06786</name>
</gene>
<dbReference type="InterPro" id="IPR000330">
    <property type="entry name" value="SNF2_N"/>
</dbReference>
<dbReference type="OrthoDB" id="413460at2759"/>
<dbReference type="eggNOG" id="KOG0390">
    <property type="taxonomic scope" value="Eukaryota"/>
</dbReference>
<dbReference type="SUPFAM" id="SSF52540">
    <property type="entry name" value="P-loop containing nucleoside triphosphate hydrolases"/>
    <property type="match status" value="2"/>
</dbReference>
<dbReference type="GeneID" id="25565868"/>
<dbReference type="SMART" id="SM00487">
    <property type="entry name" value="DEXDc"/>
    <property type="match status" value="1"/>
</dbReference>
<feature type="compositionally biased region" description="Low complexity" evidence="2">
    <location>
        <begin position="1003"/>
        <end position="1020"/>
    </location>
</feature>
<name>A0A0L0DDK9_THETB</name>
<dbReference type="STRING" id="461836.A0A0L0DDK9"/>
<dbReference type="InterPro" id="IPR049730">
    <property type="entry name" value="SNF2/RAD54-like_C"/>
</dbReference>
<dbReference type="eggNOG" id="KOG0599">
    <property type="taxonomic scope" value="Eukaryota"/>
</dbReference>
<dbReference type="InterPro" id="IPR008271">
    <property type="entry name" value="Ser/Thr_kinase_AS"/>
</dbReference>
<dbReference type="InterPro" id="IPR000719">
    <property type="entry name" value="Prot_kinase_dom"/>
</dbReference>
<dbReference type="SUPFAM" id="SSF56112">
    <property type="entry name" value="Protein kinase-like (PK-like)"/>
    <property type="match status" value="1"/>
</dbReference>
<dbReference type="GO" id="GO:0004672">
    <property type="term" value="F:protein kinase activity"/>
    <property type="evidence" value="ECO:0007669"/>
    <property type="project" value="InterPro"/>
</dbReference>
<feature type="domain" description="Helicase C-terminal" evidence="5">
    <location>
        <begin position="1591"/>
        <end position="1752"/>
    </location>
</feature>
<dbReference type="InterPro" id="IPR027417">
    <property type="entry name" value="P-loop_NTPase"/>
</dbReference>
<keyword evidence="6" id="KW-0808">Transferase</keyword>
<feature type="region of interest" description="Disordered" evidence="2">
    <location>
        <begin position="304"/>
        <end position="325"/>
    </location>
</feature>
<feature type="region of interest" description="Disordered" evidence="2">
    <location>
        <begin position="577"/>
        <end position="627"/>
    </location>
</feature>
<protein>
    <submittedName>
        <fullName evidence="6">CAMK protein kinase</fullName>
    </submittedName>
</protein>
<dbReference type="RefSeq" id="XP_013756852.1">
    <property type="nucleotide sequence ID" value="XM_013901398.1"/>
</dbReference>
<dbReference type="EMBL" id="GL349461">
    <property type="protein sequence ID" value="KNC50305.1"/>
    <property type="molecule type" value="Genomic_DNA"/>
</dbReference>
<dbReference type="InterPro" id="IPR050496">
    <property type="entry name" value="SNF2_RAD54_helicase_repair"/>
</dbReference>
<keyword evidence="6" id="KW-0418">Kinase</keyword>
<dbReference type="SMART" id="SM00220">
    <property type="entry name" value="S_TKc"/>
    <property type="match status" value="1"/>
</dbReference>
<dbReference type="PANTHER" id="PTHR45629:SF7">
    <property type="entry name" value="DNA EXCISION REPAIR PROTEIN ERCC-6-RELATED"/>
    <property type="match status" value="1"/>
</dbReference>